<dbReference type="CDD" id="cd06223">
    <property type="entry name" value="PRTases_typeI"/>
    <property type="match status" value="1"/>
</dbReference>
<organism evidence="3 4">
    <name type="scientific">Xylanibacter muris</name>
    <dbReference type="NCBI Taxonomy" id="2736290"/>
    <lineage>
        <taxon>Bacteria</taxon>
        <taxon>Pseudomonadati</taxon>
        <taxon>Bacteroidota</taxon>
        <taxon>Bacteroidia</taxon>
        <taxon>Bacteroidales</taxon>
        <taxon>Prevotellaceae</taxon>
        <taxon>Xylanibacter</taxon>
    </lineage>
</organism>
<evidence type="ECO:0000313" key="4">
    <source>
        <dbReference type="Proteomes" id="UP000714420"/>
    </source>
</evidence>
<accession>A0ABX2APS0</accession>
<evidence type="ECO:0000256" key="1">
    <source>
        <dbReference type="ARBA" id="ARBA00008007"/>
    </source>
</evidence>
<evidence type="ECO:0000259" key="2">
    <source>
        <dbReference type="Pfam" id="PF00156"/>
    </source>
</evidence>
<evidence type="ECO:0000313" key="3">
    <source>
        <dbReference type="EMBL" id="NPD93241.1"/>
    </source>
</evidence>
<dbReference type="EMBL" id="JABKKF010000020">
    <property type="protein sequence ID" value="NPD93241.1"/>
    <property type="molecule type" value="Genomic_DNA"/>
</dbReference>
<dbReference type="Gene3D" id="3.40.50.2020">
    <property type="match status" value="1"/>
</dbReference>
<dbReference type="SUPFAM" id="SSF53271">
    <property type="entry name" value="PRTase-like"/>
    <property type="match status" value="1"/>
</dbReference>
<gene>
    <name evidence="3" type="ORF">HPS56_13065</name>
</gene>
<reference evidence="3 4" key="1">
    <citation type="submission" date="2020-05" db="EMBL/GenBank/DDBJ databases">
        <title>Distinct polysaccharide utilization as determinants for interspecies competition between intestinal Prevotella spp.</title>
        <authorList>
            <person name="Galvez E.J.C."/>
            <person name="Iljazovic A."/>
            <person name="Strowig T."/>
        </authorList>
    </citation>
    <scope>NUCLEOTIDE SEQUENCE [LARGE SCALE GENOMIC DNA]</scope>
    <source>
        <strain evidence="3 4">PMUR</strain>
    </source>
</reference>
<dbReference type="InterPro" id="IPR029057">
    <property type="entry name" value="PRTase-like"/>
</dbReference>
<protein>
    <submittedName>
        <fullName evidence="3">ComF family protein</fullName>
    </submittedName>
</protein>
<dbReference type="PANTHER" id="PTHR47505:SF1">
    <property type="entry name" value="DNA UTILIZATION PROTEIN YHGH"/>
    <property type="match status" value="1"/>
</dbReference>
<dbReference type="RefSeq" id="WP_172277514.1">
    <property type="nucleotide sequence ID" value="NZ_CASGMU010000024.1"/>
</dbReference>
<dbReference type="InterPro" id="IPR051910">
    <property type="entry name" value="ComF/GntX_DNA_util-trans"/>
</dbReference>
<name>A0ABX2APS0_9BACT</name>
<comment type="similarity">
    <text evidence="1">Belongs to the ComF/GntX family.</text>
</comment>
<comment type="caution">
    <text evidence="3">The sequence shown here is derived from an EMBL/GenBank/DDBJ whole genome shotgun (WGS) entry which is preliminary data.</text>
</comment>
<dbReference type="Proteomes" id="UP000714420">
    <property type="component" value="Unassembled WGS sequence"/>
</dbReference>
<feature type="domain" description="Phosphoribosyltransferase" evidence="2">
    <location>
        <begin position="141"/>
        <end position="226"/>
    </location>
</feature>
<dbReference type="Pfam" id="PF00156">
    <property type="entry name" value="Pribosyltran"/>
    <property type="match status" value="1"/>
</dbReference>
<dbReference type="PANTHER" id="PTHR47505">
    <property type="entry name" value="DNA UTILIZATION PROTEIN YHGH"/>
    <property type="match status" value="1"/>
</dbReference>
<proteinExistence type="inferred from homology"/>
<dbReference type="InterPro" id="IPR000836">
    <property type="entry name" value="PRTase_dom"/>
</dbReference>
<sequence length="241" mass="27048">MMTGRLGNALRSILDIILPRLCPVCGKRLTVNEEGICFTCFRHTERTFYENTPYDNRVARMLWGKMNIEKAVSMFVYIPKGHISQTIYDMKYHGKKNLCTAMGKIVAAQIEGSGFFNGIDLIVPVPLARKRRKQRGYNQSELFANGISRITGIPVCTKAVERVSFSISQTQLTHNERTRNVEKVFRMKNPDMIKGRHVLLVDDVFTTGSTVTSCGNEMAKAQGVKISVLTLSTVILHGISD</sequence>
<keyword evidence="4" id="KW-1185">Reference proteome</keyword>